<dbReference type="Gene3D" id="2.60.40.10">
    <property type="entry name" value="Immunoglobulins"/>
    <property type="match status" value="1"/>
</dbReference>
<dbReference type="SMART" id="SM00060">
    <property type="entry name" value="FN3"/>
    <property type="match status" value="1"/>
</dbReference>
<dbReference type="PANTHER" id="PTHR43308">
    <property type="entry name" value="OUTER MEMBRANE PROTEIN ALPHA-RELATED"/>
    <property type="match status" value="1"/>
</dbReference>
<dbReference type="InterPro" id="IPR013830">
    <property type="entry name" value="SGNH_hydro"/>
</dbReference>
<evidence type="ECO:0008006" key="5">
    <source>
        <dbReference type="Google" id="ProtNLM"/>
    </source>
</evidence>
<proteinExistence type="predicted"/>
<dbReference type="CDD" id="cd00063">
    <property type="entry name" value="FN3"/>
    <property type="match status" value="1"/>
</dbReference>
<dbReference type="PROSITE" id="PS51272">
    <property type="entry name" value="SLH"/>
    <property type="match status" value="2"/>
</dbReference>
<dbReference type="InterPro" id="IPR051465">
    <property type="entry name" value="Cell_Envelope_Struct_Comp"/>
</dbReference>
<dbReference type="InterPro" id="IPR001119">
    <property type="entry name" value="SLH_dom"/>
</dbReference>
<feature type="domain" description="SLH" evidence="2">
    <location>
        <begin position="492"/>
        <end position="549"/>
    </location>
</feature>
<feature type="domain" description="Fibronectin type-III" evidence="1">
    <location>
        <begin position="278"/>
        <end position="366"/>
    </location>
</feature>
<keyword evidence="4" id="KW-1185">Reference proteome</keyword>
<comment type="caution">
    <text evidence="3">The sequence shown here is derived from an EMBL/GenBank/DDBJ whole genome shotgun (WGS) entry which is preliminary data.</text>
</comment>
<dbReference type="SUPFAM" id="SSF49265">
    <property type="entry name" value="Fibronectin type III"/>
    <property type="match status" value="1"/>
</dbReference>
<name>A0A511Z7Z2_9BACL</name>
<dbReference type="Gene3D" id="3.40.50.1110">
    <property type="entry name" value="SGNH hydrolase"/>
    <property type="match status" value="1"/>
</dbReference>
<dbReference type="Proteomes" id="UP000321901">
    <property type="component" value="Unassembled WGS sequence"/>
</dbReference>
<dbReference type="Pfam" id="PF00041">
    <property type="entry name" value="fn3"/>
    <property type="match status" value="1"/>
</dbReference>
<dbReference type="Pfam" id="PF00395">
    <property type="entry name" value="SLH"/>
    <property type="match status" value="2"/>
</dbReference>
<dbReference type="RefSeq" id="WP_147057546.1">
    <property type="nucleotide sequence ID" value="NZ_BJYL01000023.1"/>
</dbReference>
<dbReference type="InterPro" id="IPR003961">
    <property type="entry name" value="FN3_dom"/>
</dbReference>
<organism evidence="3 4">
    <name type="scientific">Sporosarcina luteola</name>
    <dbReference type="NCBI Taxonomy" id="582850"/>
    <lineage>
        <taxon>Bacteria</taxon>
        <taxon>Bacillati</taxon>
        <taxon>Bacillota</taxon>
        <taxon>Bacilli</taxon>
        <taxon>Bacillales</taxon>
        <taxon>Caryophanaceae</taxon>
        <taxon>Sporosarcina</taxon>
    </lineage>
</organism>
<accession>A0A511Z7Z2</accession>
<evidence type="ECO:0000313" key="3">
    <source>
        <dbReference type="EMBL" id="GEN83534.1"/>
    </source>
</evidence>
<dbReference type="PANTHER" id="PTHR43308:SF5">
    <property type="entry name" value="S-LAYER PROTEIN _ PEPTIDOGLYCAN ENDO-BETA-N-ACETYLGLUCOSAMINIDASE"/>
    <property type="match status" value="1"/>
</dbReference>
<dbReference type="SUPFAM" id="SSF52266">
    <property type="entry name" value="SGNH hydrolase"/>
    <property type="match status" value="1"/>
</dbReference>
<evidence type="ECO:0000259" key="1">
    <source>
        <dbReference type="PROSITE" id="PS50853"/>
    </source>
</evidence>
<protein>
    <recommendedName>
        <fullName evidence="5">N-acetylmuramoyl-L-alanine amidase</fullName>
    </recommendedName>
</protein>
<dbReference type="InterPro" id="IPR036116">
    <property type="entry name" value="FN3_sf"/>
</dbReference>
<dbReference type="OrthoDB" id="1815486at2"/>
<evidence type="ECO:0000313" key="4">
    <source>
        <dbReference type="Proteomes" id="UP000321901"/>
    </source>
</evidence>
<dbReference type="InterPro" id="IPR036514">
    <property type="entry name" value="SGNH_hydro_sf"/>
</dbReference>
<reference evidence="3 4" key="1">
    <citation type="submission" date="2019-07" db="EMBL/GenBank/DDBJ databases">
        <title>Whole genome shotgun sequence of Sporosarcina luteola NBRC 105378.</title>
        <authorList>
            <person name="Hosoyama A."/>
            <person name="Uohara A."/>
            <person name="Ohji S."/>
            <person name="Ichikawa N."/>
        </authorList>
    </citation>
    <scope>NUCLEOTIDE SEQUENCE [LARGE SCALE GENOMIC DNA]</scope>
    <source>
        <strain evidence="3 4">NBRC 105378</strain>
    </source>
</reference>
<dbReference type="Pfam" id="PF13472">
    <property type="entry name" value="Lipase_GDSL_2"/>
    <property type="match status" value="1"/>
</dbReference>
<sequence>MRKKIIFNLFAVLSLVLYFGLAPLQIVSADTPVEENTEQATTAPSWIAGANYLALGDSLAAGMIHLGAMGDGYADYLANSLSESELLLSFSKAFAENGYTAADVLKDIEGNVTRELADGQSIKLHDAIAQANLITISAGANDVLGHISLDKETGEIKFDAEAIKQEIQQVGLNLMNVVTAIHKINPDAQIYLMGYYNPFPHMPEEIQPMLEQLLVGINTAIATVAKLPNVEWVETANVIAADIEGYLPTGKDIHLTSEGYKVVAKQFLDKVQAEYSWIPADAMVSEEVTTDSVTLQWKPATPKDQVTMYNIYNGDEKIGSVEGDVFTFTVDGLDEGQAYTFSIVAVDVDGNESEKNPSLTVTTEAVVPLFSDIKGHWAEDAIEQAAMLGVFKGHHDGTFKPEDALTRAQAASVFVRALNLPTTDVVAPFDDIGDYAAETQSDIQIAFANGLIKGDNGHFKPTENVTRAQLALMVWRVAANELGGDIPVSNSFTPPTDMGDYDAESVQAISVMSELGVISLEDGAFHPTKPATRAFAASLLTKLLSLTNQ</sequence>
<evidence type="ECO:0000259" key="2">
    <source>
        <dbReference type="PROSITE" id="PS51272"/>
    </source>
</evidence>
<gene>
    <name evidence="3" type="ORF">SLU01_18460</name>
</gene>
<dbReference type="InterPro" id="IPR013783">
    <property type="entry name" value="Ig-like_fold"/>
</dbReference>
<dbReference type="PROSITE" id="PS50853">
    <property type="entry name" value="FN3"/>
    <property type="match status" value="1"/>
</dbReference>
<feature type="domain" description="SLH" evidence="2">
    <location>
        <begin position="365"/>
        <end position="428"/>
    </location>
</feature>
<dbReference type="EMBL" id="BJYL01000023">
    <property type="protein sequence ID" value="GEN83534.1"/>
    <property type="molecule type" value="Genomic_DNA"/>
</dbReference>
<dbReference type="AlphaFoldDB" id="A0A511Z7Z2"/>